<protein>
    <submittedName>
        <fullName evidence="2">Uncharacterized protein</fullName>
    </submittedName>
</protein>
<dbReference type="AlphaFoldDB" id="A0A182UYN6"/>
<organism evidence="2 3">
    <name type="scientific">Anopheles merus</name>
    <name type="common">Mosquito</name>
    <dbReference type="NCBI Taxonomy" id="30066"/>
    <lineage>
        <taxon>Eukaryota</taxon>
        <taxon>Metazoa</taxon>
        <taxon>Ecdysozoa</taxon>
        <taxon>Arthropoda</taxon>
        <taxon>Hexapoda</taxon>
        <taxon>Insecta</taxon>
        <taxon>Pterygota</taxon>
        <taxon>Neoptera</taxon>
        <taxon>Endopterygota</taxon>
        <taxon>Diptera</taxon>
        <taxon>Nematocera</taxon>
        <taxon>Culicoidea</taxon>
        <taxon>Culicidae</taxon>
        <taxon>Anophelinae</taxon>
        <taxon>Anopheles</taxon>
    </lineage>
</organism>
<proteinExistence type="predicted"/>
<dbReference type="Proteomes" id="UP000075903">
    <property type="component" value="Unassembled WGS sequence"/>
</dbReference>
<dbReference type="EnsemblMetazoa" id="AMEM005913-RA">
    <property type="protein sequence ID" value="AMEM005913-PA"/>
    <property type="gene ID" value="AMEM005913"/>
</dbReference>
<evidence type="ECO:0000256" key="1">
    <source>
        <dbReference type="SAM" id="MobiDB-lite"/>
    </source>
</evidence>
<evidence type="ECO:0000313" key="3">
    <source>
        <dbReference type="Proteomes" id="UP000075903"/>
    </source>
</evidence>
<dbReference type="VEuPathDB" id="VectorBase:AMEM005913"/>
<sequence>MPGQPYTLSRLLDDKRHINILQVQHIYRQFDLIAEQVPDDDDDDDEHDISFETTAMSKTRHVKGVWKALADAMDAETSEEKEQLEQGVNLNTNPKVSNEACTRSRTSSSEGSTWATRPSAQYTRYSGSTWVGMTYARFDSWNGWRHSTFWPTSGGFSSTRCSRSISACPSAPLSIVSSLMSFDATIVSLLNHGSLNRSAMRSNVSRARQLRYARSPESMRMPIAR</sequence>
<evidence type="ECO:0000313" key="2">
    <source>
        <dbReference type="EnsemblMetazoa" id="AMEM005913-PA"/>
    </source>
</evidence>
<accession>A0A182UYN6</accession>
<feature type="compositionally biased region" description="Polar residues" evidence="1">
    <location>
        <begin position="92"/>
        <end position="101"/>
    </location>
</feature>
<feature type="region of interest" description="Disordered" evidence="1">
    <location>
        <begin position="92"/>
        <end position="115"/>
    </location>
</feature>
<name>A0A182UYN6_ANOME</name>
<keyword evidence="3" id="KW-1185">Reference proteome</keyword>
<reference evidence="2" key="1">
    <citation type="submission" date="2020-05" db="UniProtKB">
        <authorList>
            <consortium name="EnsemblMetazoa"/>
        </authorList>
    </citation>
    <scope>IDENTIFICATION</scope>
    <source>
        <strain evidence="2">MAF</strain>
    </source>
</reference>
<dbReference type="STRING" id="30066.A0A182UYN6"/>